<dbReference type="SUPFAM" id="SSF55174">
    <property type="entry name" value="Alpha-L RNA-binding motif"/>
    <property type="match status" value="1"/>
</dbReference>
<comment type="subunit">
    <text evidence="7">Part of the 30S ribosomal subunit. Contacts protein S5. The interaction surface between S4 and S5 is involved in control of translational fidelity.</text>
</comment>
<sequence length="213" mass="24389">MARYTGPKCRYCRAERTKLFLKGDRCHGGKCPLNDIKSTGLPGKDPRARSKKPTDYGLQLREKQKLKRTYCMLEKQFKLTFNEATRIPGKTGENLIMLLEQRLDNVVFRLHFASSRSQAAQLVNHGHVFVNGKRVSIPSYRLRPGDEVSLGKSGQKMLIIKENLKEYTKSGVCQWLNLDVDAMKGTFIAVPRRSEVTELEKINEQLVVELYSR</sequence>
<dbReference type="GO" id="GO:0006412">
    <property type="term" value="P:translation"/>
    <property type="evidence" value="ECO:0007669"/>
    <property type="project" value="UniProtKB-UniRule"/>
</dbReference>
<organism evidence="10 11">
    <name type="scientific">Sphaerochaeta halotolerans</name>
    <dbReference type="NCBI Taxonomy" id="2293840"/>
    <lineage>
        <taxon>Bacteria</taxon>
        <taxon>Pseudomonadati</taxon>
        <taxon>Spirochaetota</taxon>
        <taxon>Spirochaetia</taxon>
        <taxon>Spirochaetales</taxon>
        <taxon>Sphaerochaetaceae</taxon>
        <taxon>Sphaerochaeta</taxon>
    </lineage>
</organism>
<dbReference type="GO" id="GO:0015935">
    <property type="term" value="C:small ribosomal subunit"/>
    <property type="evidence" value="ECO:0007669"/>
    <property type="project" value="InterPro"/>
</dbReference>
<dbReference type="InterPro" id="IPR001912">
    <property type="entry name" value="Ribosomal_uS4_N"/>
</dbReference>
<dbReference type="InterPro" id="IPR005709">
    <property type="entry name" value="Ribosomal_uS4_bac-type"/>
</dbReference>
<dbReference type="GO" id="GO:0019843">
    <property type="term" value="F:rRNA binding"/>
    <property type="evidence" value="ECO:0007669"/>
    <property type="project" value="UniProtKB-UniRule"/>
</dbReference>
<comment type="function">
    <text evidence="7">One of the primary rRNA binding proteins, it binds directly to 16S rRNA where it nucleates assembly of the body of the 30S subunit.</text>
</comment>
<evidence type="ECO:0000313" key="10">
    <source>
        <dbReference type="EMBL" id="RFU95508.1"/>
    </source>
</evidence>
<dbReference type="PROSITE" id="PS50889">
    <property type="entry name" value="S4"/>
    <property type="match status" value="1"/>
</dbReference>
<feature type="domain" description="Small ribosomal subunit protein uS4 N-terminal" evidence="9">
    <location>
        <begin position="3"/>
        <end position="100"/>
    </location>
</feature>
<evidence type="ECO:0000313" key="11">
    <source>
        <dbReference type="Proteomes" id="UP000264002"/>
    </source>
</evidence>
<dbReference type="GO" id="GO:0042274">
    <property type="term" value="P:ribosomal small subunit biogenesis"/>
    <property type="evidence" value="ECO:0007669"/>
    <property type="project" value="TreeGrafter"/>
</dbReference>
<dbReference type="AlphaFoldDB" id="A0A372MJG1"/>
<keyword evidence="11" id="KW-1185">Reference proteome</keyword>
<keyword evidence="5 7" id="KW-0687">Ribonucleoprotein</keyword>
<dbReference type="CDD" id="cd00165">
    <property type="entry name" value="S4"/>
    <property type="match status" value="1"/>
</dbReference>
<evidence type="ECO:0000259" key="8">
    <source>
        <dbReference type="SMART" id="SM00363"/>
    </source>
</evidence>
<dbReference type="NCBIfam" id="NF003717">
    <property type="entry name" value="PRK05327.1"/>
    <property type="match status" value="1"/>
</dbReference>
<protein>
    <recommendedName>
        <fullName evidence="6 7">Small ribosomal subunit protein uS4</fullName>
    </recommendedName>
</protein>
<comment type="function">
    <text evidence="7">With S5 and S12 plays an important role in translational accuracy.</text>
</comment>
<dbReference type="OrthoDB" id="9803672at2"/>
<dbReference type="Proteomes" id="UP000264002">
    <property type="component" value="Unassembled WGS sequence"/>
</dbReference>
<evidence type="ECO:0000256" key="6">
    <source>
        <dbReference type="ARBA" id="ARBA00035254"/>
    </source>
</evidence>
<dbReference type="PANTHER" id="PTHR11831">
    <property type="entry name" value="30S 40S RIBOSOMAL PROTEIN"/>
    <property type="match status" value="1"/>
</dbReference>
<dbReference type="InterPro" id="IPR022801">
    <property type="entry name" value="Ribosomal_uS4"/>
</dbReference>
<dbReference type="FunFam" id="3.10.290.10:FF:000001">
    <property type="entry name" value="30S ribosomal protein S4"/>
    <property type="match status" value="1"/>
</dbReference>
<evidence type="ECO:0000256" key="1">
    <source>
        <dbReference type="ARBA" id="ARBA00007465"/>
    </source>
</evidence>
<comment type="similarity">
    <text evidence="1 7">Belongs to the universal ribosomal protein uS4 family.</text>
</comment>
<dbReference type="HAMAP" id="MF_01306_B">
    <property type="entry name" value="Ribosomal_uS4_B"/>
    <property type="match status" value="1"/>
</dbReference>
<dbReference type="SMART" id="SM00363">
    <property type="entry name" value="S4"/>
    <property type="match status" value="1"/>
</dbReference>
<dbReference type="InterPro" id="IPR002942">
    <property type="entry name" value="S4_RNA-bd"/>
</dbReference>
<evidence type="ECO:0000259" key="9">
    <source>
        <dbReference type="SMART" id="SM01390"/>
    </source>
</evidence>
<dbReference type="Gene3D" id="1.10.1050.10">
    <property type="entry name" value="Ribosomal Protein S4 Delta 41, Chain A, domain 1"/>
    <property type="match status" value="1"/>
</dbReference>
<dbReference type="Pfam" id="PF01479">
    <property type="entry name" value="S4"/>
    <property type="match status" value="1"/>
</dbReference>
<name>A0A372MJG1_9SPIR</name>
<evidence type="ECO:0000256" key="2">
    <source>
        <dbReference type="ARBA" id="ARBA00022730"/>
    </source>
</evidence>
<proteinExistence type="inferred from homology"/>
<keyword evidence="4 7" id="KW-0689">Ribosomal protein</keyword>
<dbReference type="EMBL" id="QUWK01000003">
    <property type="protein sequence ID" value="RFU95508.1"/>
    <property type="molecule type" value="Genomic_DNA"/>
</dbReference>
<accession>A0A372MJG1</accession>
<dbReference type="Pfam" id="PF00163">
    <property type="entry name" value="Ribosomal_S4"/>
    <property type="match status" value="1"/>
</dbReference>
<keyword evidence="2 7" id="KW-0699">rRNA-binding</keyword>
<dbReference type="SMART" id="SM01390">
    <property type="entry name" value="Ribosomal_S4"/>
    <property type="match status" value="1"/>
</dbReference>
<dbReference type="PANTHER" id="PTHR11831:SF4">
    <property type="entry name" value="SMALL RIBOSOMAL SUBUNIT PROTEIN US4M"/>
    <property type="match status" value="1"/>
</dbReference>
<dbReference type="GO" id="GO:0003735">
    <property type="term" value="F:structural constituent of ribosome"/>
    <property type="evidence" value="ECO:0007669"/>
    <property type="project" value="InterPro"/>
</dbReference>
<comment type="caution">
    <text evidence="10">The sequence shown here is derived from an EMBL/GenBank/DDBJ whole genome shotgun (WGS) entry which is preliminary data.</text>
</comment>
<feature type="domain" description="RNA-binding S4" evidence="8">
    <location>
        <begin position="101"/>
        <end position="165"/>
    </location>
</feature>
<evidence type="ECO:0000256" key="7">
    <source>
        <dbReference type="HAMAP-Rule" id="MF_01306"/>
    </source>
</evidence>
<dbReference type="Gene3D" id="3.10.290.10">
    <property type="entry name" value="RNA-binding S4 domain"/>
    <property type="match status" value="1"/>
</dbReference>
<gene>
    <name evidence="7" type="primary">rpsD</name>
    <name evidence="10" type="ORF">DYP60_03275</name>
</gene>
<reference evidence="11" key="1">
    <citation type="submission" date="2018-08" db="EMBL/GenBank/DDBJ databases">
        <authorList>
            <person name="Grouzdev D.S."/>
            <person name="Krutkina M.S."/>
        </authorList>
    </citation>
    <scope>NUCLEOTIDE SEQUENCE [LARGE SCALE GENOMIC DNA]</scope>
    <source>
        <strain evidence="11">4-11</strain>
    </source>
</reference>
<evidence type="ECO:0000256" key="5">
    <source>
        <dbReference type="ARBA" id="ARBA00023274"/>
    </source>
</evidence>
<evidence type="ECO:0000256" key="3">
    <source>
        <dbReference type="ARBA" id="ARBA00022884"/>
    </source>
</evidence>
<evidence type="ECO:0000256" key="4">
    <source>
        <dbReference type="ARBA" id="ARBA00022980"/>
    </source>
</evidence>
<dbReference type="NCBIfam" id="TIGR01017">
    <property type="entry name" value="rpsD_bact"/>
    <property type="match status" value="1"/>
</dbReference>
<keyword evidence="3 7" id="KW-0694">RNA-binding</keyword>
<dbReference type="RefSeq" id="WP_117329456.1">
    <property type="nucleotide sequence ID" value="NZ_QUWK01000003.1"/>
</dbReference>
<reference evidence="10 11" key="2">
    <citation type="submission" date="2018-09" db="EMBL/GenBank/DDBJ databases">
        <title>Genome of Sphaerochaeta halotolerans strain 4-11.</title>
        <authorList>
            <person name="Nazina T.N."/>
            <person name="Sokolova D.S."/>
        </authorList>
    </citation>
    <scope>NUCLEOTIDE SEQUENCE [LARGE SCALE GENOMIC DNA]</scope>
    <source>
        <strain evidence="10 11">4-11</strain>
    </source>
</reference>
<dbReference type="InterPro" id="IPR036986">
    <property type="entry name" value="S4_RNA-bd_sf"/>
</dbReference>